<dbReference type="InterPro" id="IPR045584">
    <property type="entry name" value="Pilin-like"/>
</dbReference>
<dbReference type="GO" id="GO:0009289">
    <property type="term" value="C:pilus"/>
    <property type="evidence" value="ECO:0007669"/>
    <property type="project" value="InterPro"/>
</dbReference>
<proteinExistence type="inferred from homology"/>
<dbReference type="Pfam" id="PF07963">
    <property type="entry name" value="N_methyl"/>
    <property type="match status" value="1"/>
</dbReference>
<dbReference type="KEGG" id="acin:CBP34_18600"/>
<keyword evidence="4" id="KW-0472">Membrane</keyword>
<keyword evidence="4" id="KW-1133">Transmembrane helix</keyword>
<reference evidence="5 6" key="1">
    <citation type="submission" date="2017-05" db="EMBL/GenBank/DDBJ databases">
        <title>Polyphasic characterization of four soil-derived phenanthrene-degrading Acidovorax strains and proposal of Acidovorax phenanthrenivorans sp. nov.</title>
        <authorList>
            <person name="Singleton D.R."/>
            <person name="Lee J."/>
            <person name="Dickey A.N."/>
            <person name="Stroud A."/>
            <person name="Scholl E.H."/>
            <person name="Wright F.A."/>
            <person name="Aitken M.D."/>
        </authorList>
    </citation>
    <scope>NUCLEOTIDE SEQUENCE [LARGE SCALE GENOMIC DNA]</scope>
    <source>
        <strain evidence="5">NA3</strain>
    </source>
</reference>
<dbReference type="SUPFAM" id="SSF54523">
    <property type="entry name" value="Pili subunits"/>
    <property type="match status" value="1"/>
</dbReference>
<organism evidence="5 6">
    <name type="scientific">Acidovorax carolinensis</name>
    <dbReference type="NCBI Taxonomy" id="553814"/>
    <lineage>
        <taxon>Bacteria</taxon>
        <taxon>Pseudomonadati</taxon>
        <taxon>Pseudomonadota</taxon>
        <taxon>Betaproteobacteria</taxon>
        <taxon>Burkholderiales</taxon>
        <taxon>Comamonadaceae</taxon>
        <taxon>Acidovorax</taxon>
    </lineage>
</organism>
<name>A0A240U748_9BURK</name>
<dbReference type="InterPro" id="IPR001082">
    <property type="entry name" value="Pilin"/>
</dbReference>
<keyword evidence="2" id="KW-0488">Methylation</keyword>
<dbReference type="RefSeq" id="WP_094098891.1">
    <property type="nucleotide sequence ID" value="NZ_CP021361.1"/>
</dbReference>
<evidence type="ECO:0000256" key="3">
    <source>
        <dbReference type="RuleBase" id="RU000389"/>
    </source>
</evidence>
<comment type="similarity">
    <text evidence="1 3">Belongs to the N-Me-Phe pilin family.</text>
</comment>
<evidence type="ECO:0000313" key="5">
    <source>
        <dbReference type="EMBL" id="ART53274.1"/>
    </source>
</evidence>
<dbReference type="EMBL" id="CP021361">
    <property type="protein sequence ID" value="ART53274.1"/>
    <property type="molecule type" value="Genomic_DNA"/>
</dbReference>
<sequence length="177" mass="18161">MKRTLQKGFTLIELMIVVAIIGILAAVALPAYQDYTVRARVTEGISLATGAKKLVETDAQTADELKAVATAFNAQVGGAGAKSKYVSKVQIAADTGIVTVTFDKTNIGAIPANATLNYNPYVQVKAGPVALATALAGDETGSIDWGCGSDAIAISSARKLTATAGTLPAKFAPSECR</sequence>
<dbReference type="PROSITE" id="PS00409">
    <property type="entry name" value="PROKAR_NTER_METHYL"/>
    <property type="match status" value="1"/>
</dbReference>
<protein>
    <submittedName>
        <fullName evidence="5">Type IV pilin structural subunit</fullName>
    </submittedName>
</protein>
<evidence type="ECO:0000256" key="4">
    <source>
        <dbReference type="SAM" id="Phobius"/>
    </source>
</evidence>
<accession>A0A240U748</accession>
<keyword evidence="3" id="KW-0281">Fimbrium</keyword>
<dbReference type="NCBIfam" id="TIGR02532">
    <property type="entry name" value="IV_pilin_GFxxxE"/>
    <property type="match status" value="1"/>
</dbReference>
<dbReference type="InterPro" id="IPR012902">
    <property type="entry name" value="N_methyl_site"/>
</dbReference>
<evidence type="ECO:0000256" key="1">
    <source>
        <dbReference type="ARBA" id="ARBA00005233"/>
    </source>
</evidence>
<keyword evidence="6" id="KW-1185">Reference proteome</keyword>
<feature type="transmembrane region" description="Helical" evidence="4">
    <location>
        <begin position="12"/>
        <end position="32"/>
    </location>
</feature>
<dbReference type="PANTHER" id="PTHR30093">
    <property type="entry name" value="GENERAL SECRETION PATHWAY PROTEIN G"/>
    <property type="match status" value="1"/>
</dbReference>
<dbReference type="PANTHER" id="PTHR30093:SF34">
    <property type="entry name" value="PREPILIN PEPTIDASE-DEPENDENT PROTEIN D"/>
    <property type="match status" value="1"/>
</dbReference>
<dbReference type="Gene3D" id="3.30.700.10">
    <property type="entry name" value="Glycoprotein, Type 4 Pilin"/>
    <property type="match status" value="1"/>
</dbReference>
<dbReference type="Pfam" id="PF00114">
    <property type="entry name" value="Pilin"/>
    <property type="match status" value="1"/>
</dbReference>
<keyword evidence="4" id="KW-0812">Transmembrane</keyword>
<dbReference type="Proteomes" id="UP000194432">
    <property type="component" value="Chromosome 1"/>
</dbReference>
<evidence type="ECO:0000256" key="2">
    <source>
        <dbReference type="ARBA" id="ARBA00022481"/>
    </source>
</evidence>
<dbReference type="AlphaFoldDB" id="A0A240U748"/>
<dbReference type="GO" id="GO:0007155">
    <property type="term" value="P:cell adhesion"/>
    <property type="evidence" value="ECO:0007669"/>
    <property type="project" value="InterPro"/>
</dbReference>
<gene>
    <name evidence="5" type="ORF">CBP34_18600</name>
</gene>
<evidence type="ECO:0000313" key="6">
    <source>
        <dbReference type="Proteomes" id="UP000194432"/>
    </source>
</evidence>